<feature type="transmembrane region" description="Helical" evidence="2">
    <location>
        <begin position="67"/>
        <end position="89"/>
    </location>
</feature>
<feature type="compositionally biased region" description="Low complexity" evidence="1">
    <location>
        <begin position="426"/>
        <end position="445"/>
    </location>
</feature>
<dbReference type="Gene3D" id="2.40.50.140">
    <property type="entry name" value="Nucleic acid-binding proteins"/>
    <property type="match status" value="1"/>
</dbReference>
<keyword evidence="5" id="KW-1185">Reference proteome</keyword>
<feature type="domain" description="Replication factor A C-terminal" evidence="3">
    <location>
        <begin position="8"/>
        <end position="95"/>
    </location>
</feature>
<dbReference type="InterPro" id="IPR043522">
    <property type="entry name" value="DDIAS"/>
</dbReference>
<evidence type="ECO:0000313" key="4">
    <source>
        <dbReference type="Ensembl" id="ENSCSEP00000013277.1"/>
    </source>
</evidence>
<keyword evidence="2" id="KW-1133">Transmembrane helix</keyword>
<sequence>MSVRRALVDCAVLSLHDNTVLYPACKGCFSRINAEHYRCSRCGFHCVREQLEYRYRLSLRVTRGRRIFGVTVFGTCLNSFFGISASGLQRSVKSRMTKCDVLFFFFLVYLVLKNECAFCLCLRFQGSLPPTPPWQRSLGLVTSSAEQDEGLSSSSDDDEGENEGHSSQQSVMTSSALHHQNHSLVLPTRRFCGTSVSTPLPSSDLPSPNLPSSDLLSSDLPFSEALTEFLGNKEIFYKQNKTKKVRTEQGEQSQEENVWTGTTCVQLSQRGHTLECVCEGECVDHRRENSSVDENSYDCSADMFCSPLLTDNNQQTAGTSEPLQLRGQSVNVLLSTPHIFKRKRTKSCCSHLDFSPQVQSTPVLKVNFGFGSPAVGPSSSRRVLSSYNRGYKRVSSGVLLPLTSRRGSVLRTQSGRHLHCRRTLLTRRSTSPGASGTTGCGATSAEQSLDRTDDEKATCDWSRDLFSDFE</sequence>
<dbReference type="GO" id="GO:0005737">
    <property type="term" value="C:cytoplasm"/>
    <property type="evidence" value="ECO:0007669"/>
    <property type="project" value="TreeGrafter"/>
</dbReference>
<accession>A0A3P8VG16</accession>
<dbReference type="InterPro" id="IPR013955">
    <property type="entry name" value="Rep_factor-A_C"/>
</dbReference>
<dbReference type="GO" id="GO:1902230">
    <property type="term" value="P:negative regulation of intrinsic apoptotic signaling pathway in response to DNA damage"/>
    <property type="evidence" value="ECO:0007669"/>
    <property type="project" value="InterPro"/>
</dbReference>
<evidence type="ECO:0000256" key="1">
    <source>
        <dbReference type="SAM" id="MobiDB-lite"/>
    </source>
</evidence>
<dbReference type="GeneTree" id="ENSGT00940000165087"/>
<keyword evidence="2" id="KW-0812">Transmembrane</keyword>
<proteinExistence type="predicted"/>
<dbReference type="STRING" id="244447.ENSCSEP00000013277"/>
<dbReference type="InterPro" id="IPR012340">
    <property type="entry name" value="NA-bd_OB-fold"/>
</dbReference>
<name>A0A3P8VG16_CYNSE</name>
<reference evidence="4" key="3">
    <citation type="submission" date="2025-09" db="UniProtKB">
        <authorList>
            <consortium name="Ensembl"/>
        </authorList>
    </citation>
    <scope>IDENTIFICATION</scope>
</reference>
<dbReference type="PANTHER" id="PTHR35537:SF1">
    <property type="entry name" value="DNA DAMAGE-INDUCED APOPTOSIS SUPPRESSOR PROTEIN"/>
    <property type="match status" value="1"/>
</dbReference>
<dbReference type="AlphaFoldDB" id="A0A3P8VG16"/>
<dbReference type="Proteomes" id="UP000265120">
    <property type="component" value="Chromosome 5"/>
</dbReference>
<reference evidence="4 5" key="1">
    <citation type="journal article" date="2014" name="Nat. Genet.">
        <title>Whole-genome sequence of a flatfish provides insights into ZW sex chromosome evolution and adaptation to a benthic lifestyle.</title>
        <authorList>
            <person name="Chen S."/>
            <person name="Zhang G."/>
            <person name="Shao C."/>
            <person name="Huang Q."/>
            <person name="Liu G."/>
            <person name="Zhang P."/>
            <person name="Song W."/>
            <person name="An N."/>
            <person name="Chalopin D."/>
            <person name="Volff J.N."/>
            <person name="Hong Y."/>
            <person name="Li Q."/>
            <person name="Sha Z."/>
            <person name="Zhou H."/>
            <person name="Xie M."/>
            <person name="Yu Q."/>
            <person name="Liu Y."/>
            <person name="Xiang H."/>
            <person name="Wang N."/>
            <person name="Wu K."/>
            <person name="Yang C."/>
            <person name="Zhou Q."/>
            <person name="Liao X."/>
            <person name="Yang L."/>
            <person name="Hu Q."/>
            <person name="Zhang J."/>
            <person name="Meng L."/>
            <person name="Jin L."/>
            <person name="Tian Y."/>
            <person name="Lian J."/>
            <person name="Yang J."/>
            <person name="Miao G."/>
            <person name="Liu S."/>
            <person name="Liang Z."/>
            <person name="Yan F."/>
            <person name="Li Y."/>
            <person name="Sun B."/>
            <person name="Zhang H."/>
            <person name="Zhang J."/>
            <person name="Zhu Y."/>
            <person name="Du M."/>
            <person name="Zhao Y."/>
            <person name="Schartl M."/>
            <person name="Tang Q."/>
            <person name="Wang J."/>
        </authorList>
    </citation>
    <scope>NUCLEOTIDE SEQUENCE</scope>
</reference>
<keyword evidence="2" id="KW-0472">Membrane</keyword>
<dbReference type="Pfam" id="PF08646">
    <property type="entry name" value="Rep_fac-A_C"/>
    <property type="match status" value="1"/>
</dbReference>
<dbReference type="Ensembl" id="ENSCSET00000013436.1">
    <property type="protein sequence ID" value="ENSCSEP00000013277.1"/>
    <property type="gene ID" value="ENSCSEG00000008573.1"/>
</dbReference>
<feature type="region of interest" description="Disordered" evidence="1">
    <location>
        <begin position="425"/>
        <end position="456"/>
    </location>
</feature>
<evidence type="ECO:0000313" key="5">
    <source>
        <dbReference type="Proteomes" id="UP000265120"/>
    </source>
</evidence>
<evidence type="ECO:0000259" key="3">
    <source>
        <dbReference type="Pfam" id="PF08646"/>
    </source>
</evidence>
<evidence type="ECO:0000256" key="2">
    <source>
        <dbReference type="SAM" id="Phobius"/>
    </source>
</evidence>
<organism evidence="4 5">
    <name type="scientific">Cynoglossus semilaevis</name>
    <name type="common">Tongue sole</name>
    <dbReference type="NCBI Taxonomy" id="244447"/>
    <lineage>
        <taxon>Eukaryota</taxon>
        <taxon>Metazoa</taxon>
        <taxon>Chordata</taxon>
        <taxon>Craniata</taxon>
        <taxon>Vertebrata</taxon>
        <taxon>Euteleostomi</taxon>
        <taxon>Actinopterygii</taxon>
        <taxon>Neopterygii</taxon>
        <taxon>Teleostei</taxon>
        <taxon>Neoteleostei</taxon>
        <taxon>Acanthomorphata</taxon>
        <taxon>Carangaria</taxon>
        <taxon>Pleuronectiformes</taxon>
        <taxon>Pleuronectoidei</taxon>
        <taxon>Cynoglossidae</taxon>
        <taxon>Cynoglossinae</taxon>
        <taxon>Cynoglossus</taxon>
    </lineage>
</organism>
<dbReference type="SUPFAM" id="SSF50249">
    <property type="entry name" value="Nucleic acid-binding proteins"/>
    <property type="match status" value="1"/>
</dbReference>
<dbReference type="PANTHER" id="PTHR35537">
    <property type="entry name" value="DNA DAMAGE-INDUCIBLE APOPTOSIS SUPPRESSOR PROTEIN DDIAS"/>
    <property type="match status" value="1"/>
</dbReference>
<dbReference type="InParanoid" id="A0A3P8VG16"/>
<dbReference type="GO" id="GO:0005634">
    <property type="term" value="C:nucleus"/>
    <property type="evidence" value="ECO:0007669"/>
    <property type="project" value="TreeGrafter"/>
</dbReference>
<protein>
    <recommendedName>
        <fullName evidence="3">Replication factor A C-terminal domain-containing protein</fullName>
    </recommendedName>
</protein>
<feature type="region of interest" description="Disordered" evidence="1">
    <location>
        <begin position="148"/>
        <end position="173"/>
    </location>
</feature>
<reference evidence="4" key="2">
    <citation type="submission" date="2025-08" db="UniProtKB">
        <authorList>
            <consortium name="Ensembl"/>
        </authorList>
    </citation>
    <scope>IDENTIFICATION</scope>
</reference>